<feature type="transmembrane region" description="Helical" evidence="7">
    <location>
        <begin position="1043"/>
        <end position="1065"/>
    </location>
</feature>
<evidence type="ECO:0000259" key="8">
    <source>
        <dbReference type="Pfam" id="PF02687"/>
    </source>
</evidence>
<evidence type="ECO:0000313" key="10">
    <source>
        <dbReference type="Proteomes" id="UP000041254"/>
    </source>
</evidence>
<dbReference type="STRING" id="1169540.A0A0G4GRS2"/>
<sequence length="1083" mass="118976">MPPCCPRSRPDAGDGDEGDAGEASSRPTGVRGWKRFTFFVRSALSEIRRRKCAFLLGFLSCLLVVAASAIVSTVTEVAPAIFLRRAEGEGGQIDVEVYGRGSPSLPVYFRAVDRSPPFINYTVARSILMQDPAKRFAASSPRVRLEGVNAYSMCRVNRSSIHTAVLGRVCGAYELGVQLVLIDTNQERKMGLGRDWPFDKLDPATAVLAPAMAGKLRLTSGQEFIIAFYAADLLVSYAAQMPSVSNRTLDMAAEYSQVRMPVVFASRFPRGAAGKVPESEANKVVFMELETFHTLLAQSLDPWLDNSTAIPQQVAGRSVAEFATSVVVNYAENRISNYLRSNFDSVQVDVTEYAADVRTLLSWDAVICVPQTLKALAAYRFGGLFVGLVLNLIVFILFVLSIVLVYSLLLISVETKTFQLGILRMIGLNRRGLVELILIQALSYVLPALVFGLLAAVGGNALVARMFYRLTRIPVSSALSWRSIVYSCTLGILIPVVASFLPIKAALQLNIHEALDVHRSKTKVVAVQLERTATRVNWTGVLVGLLLAVFGFCIYYLVPLALISFNIALFTNIFFAVLMGMLFGFVVLSLNLEQLVERAVVFIFLWWETTAVKRMVLNNLVAHRLRNRKTTIMYAVALAFIIFLMVSYTMELETSKMDALKQKGTELAVDVESNYRKLEGILQQFMRGSRPPIHSYASVSTSLDQSLGTKQLQGEKVAFDLVTIENIGHLHVQYSTITAVSPNVFDTTGSQFLRVSERIDGGRPSGLSLTEYLYTVRGSSSGLMGAIFKDKFQLQDPHLPNKQSFLVTISGDTVDKSVSTSAVGGLTVPGNLLQPGKKKGHNLLARIQPAAFVESAPAFYFSKFPDQLDFQNLLVSYPTFLRLAEQAGGPRSVRQLGIERVLVDLRRDKRGRVDVDGRTLDAIVSDLSDYSTVSDYRDIENSVNESRGIMDVVFAAAAVVVMVLCFFSLVSSMAANIFEQTKEMAILRSIGVTKARVTILFIYEAFVLITSASVLGLSIGMAVGWTMTAQRALFTQLPLTFVFPYWVAIAVVATAALSATLASYFPASSLLRLQISELMRFVT</sequence>
<organism evidence="9 10">
    <name type="scientific">Vitrella brassicaformis (strain CCMP3155)</name>
    <dbReference type="NCBI Taxonomy" id="1169540"/>
    <lineage>
        <taxon>Eukaryota</taxon>
        <taxon>Sar</taxon>
        <taxon>Alveolata</taxon>
        <taxon>Colpodellida</taxon>
        <taxon>Vitrellaceae</taxon>
        <taxon>Vitrella</taxon>
    </lineage>
</organism>
<feature type="transmembrane region" description="Helical" evidence="7">
    <location>
        <begin position="632"/>
        <end position="650"/>
    </location>
</feature>
<dbReference type="PhylomeDB" id="A0A0G4GRS2"/>
<keyword evidence="2" id="KW-1003">Cell membrane</keyword>
<dbReference type="InterPro" id="IPR003838">
    <property type="entry name" value="ABC3_permease_C"/>
</dbReference>
<keyword evidence="3 7" id="KW-0812">Transmembrane</keyword>
<dbReference type="PANTHER" id="PTHR32522">
    <property type="match status" value="1"/>
</dbReference>
<evidence type="ECO:0000256" key="5">
    <source>
        <dbReference type="ARBA" id="ARBA00023136"/>
    </source>
</evidence>
<feature type="transmembrane region" description="Helical" evidence="7">
    <location>
        <begin position="952"/>
        <end position="978"/>
    </location>
</feature>
<dbReference type="InParanoid" id="A0A0G4GRS2"/>
<feature type="domain" description="ABC3 transporter permease C-terminal" evidence="8">
    <location>
        <begin position="956"/>
        <end position="1074"/>
    </location>
</feature>
<protein>
    <recommendedName>
        <fullName evidence="8">ABC3 transporter permease C-terminal domain-containing protein</fullName>
    </recommendedName>
</protein>
<dbReference type="EMBL" id="CDMY01000781">
    <property type="protein sequence ID" value="CEM33325.1"/>
    <property type="molecule type" value="Genomic_DNA"/>
</dbReference>
<comment type="subcellular location">
    <subcellularLocation>
        <location evidence="1">Cell membrane</location>
        <topology evidence="1">Multi-pass membrane protein</topology>
    </subcellularLocation>
</comment>
<proteinExistence type="predicted"/>
<feature type="transmembrane region" description="Helical" evidence="7">
    <location>
        <begin position="432"/>
        <end position="463"/>
    </location>
</feature>
<evidence type="ECO:0000256" key="2">
    <source>
        <dbReference type="ARBA" id="ARBA00022475"/>
    </source>
</evidence>
<dbReference type="PANTHER" id="PTHR32522:SF3">
    <property type="entry name" value="ABC3 TRANSPORTER PERMEASE PROTEIN DOMAIN-CONTAINING PROTEIN"/>
    <property type="match status" value="1"/>
</dbReference>
<reference evidence="9 10" key="1">
    <citation type="submission" date="2014-11" db="EMBL/GenBank/DDBJ databases">
        <authorList>
            <person name="Zhu J."/>
            <person name="Qi W."/>
            <person name="Song R."/>
        </authorList>
    </citation>
    <scope>NUCLEOTIDE SEQUENCE [LARGE SCALE GENOMIC DNA]</scope>
</reference>
<accession>A0A0G4GRS2</accession>
<dbReference type="Pfam" id="PF02687">
    <property type="entry name" value="FtsX"/>
    <property type="match status" value="2"/>
</dbReference>
<feature type="transmembrane region" description="Helical" evidence="7">
    <location>
        <begin position="999"/>
        <end position="1023"/>
    </location>
</feature>
<keyword evidence="10" id="KW-1185">Reference proteome</keyword>
<dbReference type="VEuPathDB" id="CryptoDB:Vbra_18492"/>
<evidence type="ECO:0000256" key="1">
    <source>
        <dbReference type="ARBA" id="ARBA00004651"/>
    </source>
</evidence>
<feature type="region of interest" description="Disordered" evidence="6">
    <location>
        <begin position="1"/>
        <end position="27"/>
    </location>
</feature>
<dbReference type="OMA" id="FSFMQKS"/>
<keyword evidence="4 7" id="KW-1133">Transmembrane helix</keyword>
<evidence type="ECO:0000313" key="9">
    <source>
        <dbReference type="EMBL" id="CEM33325.1"/>
    </source>
</evidence>
<evidence type="ECO:0000256" key="6">
    <source>
        <dbReference type="SAM" id="MobiDB-lite"/>
    </source>
</evidence>
<evidence type="ECO:0000256" key="3">
    <source>
        <dbReference type="ARBA" id="ARBA00022692"/>
    </source>
</evidence>
<name>A0A0G4GRS2_VITBC</name>
<feature type="transmembrane region" description="Helical" evidence="7">
    <location>
        <begin position="538"/>
        <end position="557"/>
    </location>
</feature>
<evidence type="ECO:0000256" key="4">
    <source>
        <dbReference type="ARBA" id="ARBA00022989"/>
    </source>
</evidence>
<feature type="transmembrane region" description="Helical" evidence="7">
    <location>
        <begin position="52"/>
        <end position="71"/>
    </location>
</feature>
<dbReference type="OrthoDB" id="313105at2759"/>
<dbReference type="Proteomes" id="UP000041254">
    <property type="component" value="Unassembled WGS sequence"/>
</dbReference>
<dbReference type="AlphaFoldDB" id="A0A0G4GRS2"/>
<feature type="transmembrane region" description="Helical" evidence="7">
    <location>
        <begin position="563"/>
        <end position="588"/>
    </location>
</feature>
<dbReference type="GO" id="GO:0005886">
    <property type="term" value="C:plasma membrane"/>
    <property type="evidence" value="ECO:0007669"/>
    <property type="project" value="UniProtKB-SubCell"/>
</dbReference>
<evidence type="ECO:0000256" key="7">
    <source>
        <dbReference type="SAM" id="Phobius"/>
    </source>
</evidence>
<keyword evidence="5 7" id="KW-0472">Membrane</keyword>
<feature type="transmembrane region" description="Helical" evidence="7">
    <location>
        <begin position="483"/>
        <end position="503"/>
    </location>
</feature>
<feature type="transmembrane region" description="Helical" evidence="7">
    <location>
        <begin position="381"/>
        <end position="411"/>
    </location>
</feature>
<gene>
    <name evidence="9" type="ORF">Vbra_18492</name>
</gene>
<feature type="domain" description="ABC3 transporter permease C-terminal" evidence="8">
    <location>
        <begin position="392"/>
        <end position="510"/>
    </location>
</feature>